<evidence type="ECO:0000313" key="2">
    <source>
        <dbReference type="Proteomes" id="UP000005239"/>
    </source>
</evidence>
<dbReference type="PROSITE" id="PS50181">
    <property type="entry name" value="FBOX"/>
    <property type="match status" value="1"/>
</dbReference>
<accession>A0A8R1Z0E9</accession>
<organism evidence="1 2">
    <name type="scientific">Pristionchus pacificus</name>
    <name type="common">Parasitic nematode worm</name>
    <dbReference type="NCBI Taxonomy" id="54126"/>
    <lineage>
        <taxon>Eukaryota</taxon>
        <taxon>Metazoa</taxon>
        <taxon>Ecdysozoa</taxon>
        <taxon>Nematoda</taxon>
        <taxon>Chromadorea</taxon>
        <taxon>Rhabditida</taxon>
        <taxon>Rhabditina</taxon>
        <taxon>Diplogasteromorpha</taxon>
        <taxon>Diplogasteroidea</taxon>
        <taxon>Neodiplogasteridae</taxon>
        <taxon>Pristionchus</taxon>
    </lineage>
</organism>
<name>A0A2A6CPT3_PRIPA</name>
<proteinExistence type="predicted"/>
<sequence>MHVDMISYPGTALVGILKYLTNQSILRLREVSKRAKDLIDFSIPIARKMNIFEIMFERRLKMTAVKIYFWHSSTEALWRIFILRVCKRIDIPEFTELGDYTGTGVMSVMTNEQIKSFFDHTKPILVETMINGLSLHHCSPDILGIVDDFISGRISIVRDFLRSKNSKCEKLELKVTGAEIKRADLEKLVQILHNTEKAVKIYAVNSNAITTNTQIGMYSVEVNENVPLKTISIIPL</sequence>
<accession>A0A2A6CPT3</accession>
<dbReference type="AlphaFoldDB" id="A0A2A6CPT3"/>
<dbReference type="Proteomes" id="UP000005239">
    <property type="component" value="Unassembled WGS sequence"/>
</dbReference>
<keyword evidence="2" id="KW-1185">Reference proteome</keyword>
<dbReference type="InterPro" id="IPR001810">
    <property type="entry name" value="F-box_dom"/>
</dbReference>
<gene>
    <name evidence="1" type="primary">WBGene00280067</name>
</gene>
<evidence type="ECO:0000313" key="1">
    <source>
        <dbReference type="EnsemblMetazoa" id="PPA41698.1"/>
    </source>
</evidence>
<reference evidence="2" key="1">
    <citation type="journal article" date="2008" name="Nat. Genet.">
        <title>The Pristionchus pacificus genome provides a unique perspective on nematode lifestyle and parasitism.</title>
        <authorList>
            <person name="Dieterich C."/>
            <person name="Clifton S.W."/>
            <person name="Schuster L.N."/>
            <person name="Chinwalla A."/>
            <person name="Delehaunty K."/>
            <person name="Dinkelacker I."/>
            <person name="Fulton L."/>
            <person name="Fulton R."/>
            <person name="Godfrey J."/>
            <person name="Minx P."/>
            <person name="Mitreva M."/>
            <person name="Roeseler W."/>
            <person name="Tian H."/>
            <person name="Witte H."/>
            <person name="Yang S.P."/>
            <person name="Wilson R.K."/>
            <person name="Sommer R.J."/>
        </authorList>
    </citation>
    <scope>NUCLEOTIDE SEQUENCE [LARGE SCALE GENOMIC DNA]</scope>
    <source>
        <strain evidence="2">PS312</strain>
    </source>
</reference>
<protein>
    <submittedName>
        <fullName evidence="1">F-box domain-containing protein</fullName>
    </submittedName>
</protein>
<reference evidence="1" key="2">
    <citation type="submission" date="2022-06" db="UniProtKB">
        <authorList>
            <consortium name="EnsemblMetazoa"/>
        </authorList>
    </citation>
    <scope>IDENTIFICATION</scope>
    <source>
        <strain evidence="1">PS312</strain>
    </source>
</reference>
<dbReference type="EnsemblMetazoa" id="PPA41698.1">
    <property type="protein sequence ID" value="PPA41698.1"/>
    <property type="gene ID" value="WBGene00280067"/>
</dbReference>